<dbReference type="AlphaFoldDB" id="A0A5E6ZZK1"/>
<feature type="domain" description="NAD-dependent epimerase/dehydratase" evidence="1">
    <location>
        <begin position="6"/>
        <end position="227"/>
    </location>
</feature>
<dbReference type="GO" id="GO:0008712">
    <property type="term" value="F:ADP-glyceromanno-heptose 6-epimerase activity"/>
    <property type="evidence" value="ECO:0007669"/>
    <property type="project" value="UniProtKB-EC"/>
</dbReference>
<dbReference type="PANTHER" id="PTHR48079:SF6">
    <property type="entry name" value="NAD(P)-BINDING DOMAIN-CONTAINING PROTEIN-RELATED"/>
    <property type="match status" value="1"/>
</dbReference>
<reference evidence="2 3" key="1">
    <citation type="submission" date="2019-09" db="EMBL/GenBank/DDBJ databases">
        <authorList>
            <person name="Chandra G."/>
            <person name="Truman W A."/>
        </authorList>
    </citation>
    <scope>NUCLEOTIDE SEQUENCE [LARGE SCALE GENOMIC DNA]</scope>
    <source>
        <strain evidence="2">PS723</strain>
    </source>
</reference>
<evidence type="ECO:0000313" key="3">
    <source>
        <dbReference type="Proteomes" id="UP000379480"/>
    </source>
</evidence>
<proteinExistence type="predicted"/>
<dbReference type="GO" id="GO:0004029">
    <property type="term" value="F:aldehyde dehydrogenase (NAD+) activity"/>
    <property type="evidence" value="ECO:0007669"/>
    <property type="project" value="TreeGrafter"/>
</dbReference>
<gene>
    <name evidence="2" type="primary">hldD</name>
    <name evidence="2" type="ORF">PS723_00420</name>
</gene>
<dbReference type="SUPFAM" id="SSF51735">
    <property type="entry name" value="NAD(P)-binding Rossmann-fold domains"/>
    <property type="match status" value="1"/>
</dbReference>
<dbReference type="Gene3D" id="3.40.50.720">
    <property type="entry name" value="NAD(P)-binding Rossmann-like Domain"/>
    <property type="match status" value="1"/>
</dbReference>
<keyword evidence="2" id="KW-0413">Isomerase</keyword>
<dbReference type="RefSeq" id="WP_191636092.1">
    <property type="nucleotide sequence ID" value="NZ_CABVHY010000002.1"/>
</dbReference>
<protein>
    <submittedName>
        <fullName evidence="2">ADP-L-glycero-D-manno-heptose-6-epimerase</fullName>
        <ecNumber evidence="2">5.1.3.20</ecNumber>
    </submittedName>
</protein>
<dbReference type="Pfam" id="PF01370">
    <property type="entry name" value="Epimerase"/>
    <property type="match status" value="1"/>
</dbReference>
<sequence>MGNLCLVTGANGHLGNTLVRALIARGDQVRAGVRDTRNTAPFEGLDCQLVYAELQDKAAMLKALEGVEVLYQVAAVFQHWAKDPQAEIVDVNMRGTRTVLEAAAQAGVKRVVYVSSVAAVGHDGQARSEERWNDDLQNPYYRSKILSEQVAWQTAQTHGLWMVTVLPSAMIGPHCFRLTDTLQFLAAIERRKLPLDPNFHFNFVDVRDVAQGLILAAEKGRPGNRYILANQHSSPLAEIIGAANRVTPGYRVPPSSPKWLLLGVAWLKERLASATGKPADLLVNQVRMFYGIKQEYDISKAESELGYRPRPPGEALSLAFEYLKARQAETQHNAAPYPQQIAD</sequence>
<name>A0A5E6ZZK1_PSEFL</name>
<dbReference type="InterPro" id="IPR001509">
    <property type="entry name" value="Epimerase_deHydtase"/>
</dbReference>
<evidence type="ECO:0000313" key="2">
    <source>
        <dbReference type="EMBL" id="VVN71275.1"/>
    </source>
</evidence>
<organism evidence="2 3">
    <name type="scientific">Pseudomonas fluorescens</name>
    <dbReference type="NCBI Taxonomy" id="294"/>
    <lineage>
        <taxon>Bacteria</taxon>
        <taxon>Pseudomonadati</taxon>
        <taxon>Pseudomonadota</taxon>
        <taxon>Gammaproteobacteria</taxon>
        <taxon>Pseudomonadales</taxon>
        <taxon>Pseudomonadaceae</taxon>
        <taxon>Pseudomonas</taxon>
    </lineage>
</organism>
<dbReference type="GO" id="GO:0005737">
    <property type="term" value="C:cytoplasm"/>
    <property type="evidence" value="ECO:0007669"/>
    <property type="project" value="TreeGrafter"/>
</dbReference>
<evidence type="ECO:0000259" key="1">
    <source>
        <dbReference type="Pfam" id="PF01370"/>
    </source>
</evidence>
<accession>A0A5E6ZZK1</accession>
<dbReference type="InterPro" id="IPR036291">
    <property type="entry name" value="NAD(P)-bd_dom_sf"/>
</dbReference>
<dbReference type="EC" id="5.1.3.20" evidence="2"/>
<dbReference type="InterPro" id="IPR051783">
    <property type="entry name" value="NAD(P)-dependent_oxidoreduct"/>
</dbReference>
<dbReference type="Proteomes" id="UP000379480">
    <property type="component" value="Unassembled WGS sequence"/>
</dbReference>
<dbReference type="EMBL" id="CABVHY010000002">
    <property type="protein sequence ID" value="VVN71275.1"/>
    <property type="molecule type" value="Genomic_DNA"/>
</dbReference>
<dbReference type="PANTHER" id="PTHR48079">
    <property type="entry name" value="PROTEIN YEEZ"/>
    <property type="match status" value="1"/>
</dbReference>